<keyword evidence="11" id="KW-1185">Reference proteome</keyword>
<feature type="transmembrane region" description="Helical" evidence="9">
    <location>
        <begin position="341"/>
        <end position="369"/>
    </location>
</feature>
<feature type="transmembrane region" description="Helical" evidence="9">
    <location>
        <begin position="465"/>
        <end position="483"/>
    </location>
</feature>
<dbReference type="GO" id="GO:0006865">
    <property type="term" value="P:amino acid transport"/>
    <property type="evidence" value="ECO:0007669"/>
    <property type="project" value="UniProtKB-KW"/>
</dbReference>
<keyword evidence="2" id="KW-0813">Transport</keyword>
<evidence type="ECO:0000313" key="10">
    <source>
        <dbReference type="EMBL" id="TFZ02931.1"/>
    </source>
</evidence>
<evidence type="ECO:0000256" key="1">
    <source>
        <dbReference type="ARBA" id="ARBA00004651"/>
    </source>
</evidence>
<dbReference type="InterPro" id="IPR001851">
    <property type="entry name" value="ABC_transp_permease"/>
</dbReference>
<feature type="transmembrane region" description="Helical" evidence="9">
    <location>
        <begin position="149"/>
        <end position="168"/>
    </location>
</feature>
<proteinExistence type="inferred from homology"/>
<feature type="transmembrane region" description="Helical" evidence="9">
    <location>
        <begin position="42"/>
        <end position="61"/>
    </location>
</feature>
<dbReference type="CDD" id="cd06581">
    <property type="entry name" value="TM_PBP1_LivM_like"/>
    <property type="match status" value="1"/>
</dbReference>
<feature type="transmembrane region" description="Helical" evidence="9">
    <location>
        <begin position="189"/>
        <end position="210"/>
    </location>
</feature>
<gene>
    <name evidence="10" type="ORF">EZ313_17025</name>
</gene>
<evidence type="ECO:0000256" key="9">
    <source>
        <dbReference type="SAM" id="Phobius"/>
    </source>
</evidence>
<evidence type="ECO:0000256" key="8">
    <source>
        <dbReference type="ARBA" id="ARBA00037998"/>
    </source>
</evidence>
<evidence type="ECO:0000256" key="3">
    <source>
        <dbReference type="ARBA" id="ARBA00022475"/>
    </source>
</evidence>
<evidence type="ECO:0000256" key="4">
    <source>
        <dbReference type="ARBA" id="ARBA00022692"/>
    </source>
</evidence>
<feature type="transmembrane region" description="Helical" evidence="9">
    <location>
        <begin position="513"/>
        <end position="537"/>
    </location>
</feature>
<evidence type="ECO:0000313" key="11">
    <source>
        <dbReference type="Proteomes" id="UP000298180"/>
    </source>
</evidence>
<sequence length="633" mass="66881">MGTLIGIPLQAFLSQLLVGLINGSMYALLSLGLAVIFGMLRVVNFAHGAFYMVGAFAAWMLQQYLELGYWIGLVVAPLLVAALAMLVERSMLARLYRLDALYGMLFTFGLALAVEGLFFEWFGTGGQFYPVPEQLAKSVDLGFMVLPLYRAWVVVVSLVVSLGVWLLIEKTRIGAQLRASTHNPGLVQIFGINVPMLMTLTFALGVALAAFGGVLSAPLFQATPLMGQNIIIIVFAVVVIGGMGSIRGAIVTGYALGLCEAVAKIVYPQGAGMTVFVLMVLVLLLRPQGLFGGGVPAAAASHEEVHRHSASPRAQLAIAGATLLAFAVLPWVIYPVAAMNILCFALFSAAFNLLLGYVGMVSFGHAAFFGGAAYVTAYSLKTWGVTAEVALVLSVTFAALQGLVIGYLAIRRKGIYFAMITLALAQMFYFICLQVPATGGDDGIQGVPPARLFGVLVLDDPTVKYYVVAAAVVLGLGIVWRVVHSPFGYVLQAIRDNEPRAISLGYRVDRYKLGAFVISSALAGLAGGLKAIAFQFASLADVAWQTSGVAILTTLIGGIGTMLGPIIGSALIVGLERFLATSGYPVHVVLGVVFMLAVLAFRRGIVGFARPMFKRASPGAGGEPNTPDVAKHS</sequence>
<feature type="transmembrane region" description="Helical" evidence="9">
    <location>
        <begin position="99"/>
        <end position="119"/>
    </location>
</feature>
<dbReference type="InterPro" id="IPR043428">
    <property type="entry name" value="LivM-like"/>
</dbReference>
<dbReference type="Proteomes" id="UP000298180">
    <property type="component" value="Unassembled WGS sequence"/>
</dbReference>
<feature type="transmembrane region" description="Helical" evidence="9">
    <location>
        <begin position="12"/>
        <end position="35"/>
    </location>
</feature>
<dbReference type="CDD" id="cd06582">
    <property type="entry name" value="TM_PBP1_LivH_like"/>
    <property type="match status" value="1"/>
</dbReference>
<feature type="transmembrane region" description="Helical" evidence="9">
    <location>
        <begin position="67"/>
        <end position="87"/>
    </location>
</feature>
<dbReference type="GO" id="GO:0005886">
    <property type="term" value="C:plasma membrane"/>
    <property type="evidence" value="ECO:0007669"/>
    <property type="project" value="UniProtKB-SubCell"/>
</dbReference>
<evidence type="ECO:0000256" key="5">
    <source>
        <dbReference type="ARBA" id="ARBA00022970"/>
    </source>
</evidence>
<reference evidence="10 11" key="1">
    <citation type="submission" date="2019-03" db="EMBL/GenBank/DDBJ databases">
        <title>Ramlibacter henchirensis DSM 14656, whole genome shotgun sequence.</title>
        <authorList>
            <person name="Zhang X."/>
            <person name="Feng G."/>
            <person name="Zhu H."/>
        </authorList>
    </citation>
    <scope>NUCLEOTIDE SEQUENCE [LARGE SCALE GENOMIC DNA]</scope>
    <source>
        <strain evidence="10 11">DSM 14656</strain>
    </source>
</reference>
<feature type="transmembrane region" description="Helical" evidence="9">
    <location>
        <begin position="549"/>
        <end position="572"/>
    </location>
</feature>
<evidence type="ECO:0000256" key="7">
    <source>
        <dbReference type="ARBA" id="ARBA00023136"/>
    </source>
</evidence>
<comment type="caution">
    <text evidence="10">The sequence shown here is derived from an EMBL/GenBank/DDBJ whole genome shotgun (WGS) entry which is preliminary data.</text>
</comment>
<evidence type="ECO:0000256" key="6">
    <source>
        <dbReference type="ARBA" id="ARBA00022989"/>
    </source>
</evidence>
<comment type="subcellular location">
    <subcellularLocation>
        <location evidence="1">Cell membrane</location>
        <topology evidence="1">Multi-pass membrane protein</topology>
    </subcellularLocation>
</comment>
<comment type="similarity">
    <text evidence="8">Belongs to the binding-protein-dependent transport system permease family. LivHM subfamily.</text>
</comment>
<name>A0A4Z0BVM7_9BURK</name>
<dbReference type="AlphaFoldDB" id="A0A4Z0BVM7"/>
<keyword evidence="6 9" id="KW-1133">Transmembrane helix</keyword>
<keyword evidence="4 9" id="KW-0812">Transmembrane</keyword>
<organism evidence="10 11">
    <name type="scientific">Ramlibacter henchirensis</name>
    <dbReference type="NCBI Taxonomy" id="204072"/>
    <lineage>
        <taxon>Bacteria</taxon>
        <taxon>Pseudomonadati</taxon>
        <taxon>Pseudomonadota</taxon>
        <taxon>Betaproteobacteria</taxon>
        <taxon>Burkholderiales</taxon>
        <taxon>Comamonadaceae</taxon>
        <taxon>Ramlibacter</taxon>
    </lineage>
</organism>
<dbReference type="PANTHER" id="PTHR11795">
    <property type="entry name" value="BRANCHED-CHAIN AMINO ACID TRANSPORT SYSTEM PERMEASE PROTEIN LIVH"/>
    <property type="match status" value="1"/>
</dbReference>
<keyword evidence="5" id="KW-0029">Amino-acid transport</keyword>
<dbReference type="InterPro" id="IPR052157">
    <property type="entry name" value="BCAA_transport_permease"/>
</dbReference>
<dbReference type="RefSeq" id="WP_135264456.1">
    <property type="nucleotide sequence ID" value="NZ_SMLM01000002.1"/>
</dbReference>
<dbReference type="Pfam" id="PF02653">
    <property type="entry name" value="BPD_transp_2"/>
    <property type="match status" value="2"/>
</dbReference>
<feature type="transmembrane region" description="Helical" evidence="9">
    <location>
        <begin position="230"/>
        <end position="258"/>
    </location>
</feature>
<keyword evidence="3" id="KW-1003">Cell membrane</keyword>
<feature type="transmembrane region" description="Helical" evidence="9">
    <location>
        <begin position="389"/>
        <end position="408"/>
    </location>
</feature>
<accession>A0A4Z0BVM7</accession>
<dbReference type="EMBL" id="SMLM01000002">
    <property type="protein sequence ID" value="TFZ02931.1"/>
    <property type="molecule type" value="Genomic_DNA"/>
</dbReference>
<dbReference type="GO" id="GO:0015658">
    <property type="term" value="F:branched-chain amino acid transmembrane transporter activity"/>
    <property type="evidence" value="ECO:0007669"/>
    <property type="project" value="InterPro"/>
</dbReference>
<evidence type="ECO:0000256" key="2">
    <source>
        <dbReference type="ARBA" id="ARBA00022448"/>
    </source>
</evidence>
<dbReference type="PANTHER" id="PTHR11795:SF442">
    <property type="entry name" value="ABC TRANSPORTER ATP-BINDING PROTEIN"/>
    <property type="match status" value="1"/>
</dbReference>
<feature type="transmembrane region" description="Helical" evidence="9">
    <location>
        <begin position="265"/>
        <end position="285"/>
    </location>
</feature>
<keyword evidence="7 9" id="KW-0472">Membrane</keyword>
<feature type="transmembrane region" description="Helical" evidence="9">
    <location>
        <begin position="415"/>
        <end position="437"/>
    </location>
</feature>
<protein>
    <submittedName>
        <fullName evidence="10">Branched-chain amino acid ABC transporter permease</fullName>
    </submittedName>
</protein>
<feature type="transmembrane region" description="Helical" evidence="9">
    <location>
        <begin position="584"/>
        <end position="605"/>
    </location>
</feature>
<feature type="transmembrane region" description="Helical" evidence="9">
    <location>
        <begin position="314"/>
        <end position="334"/>
    </location>
</feature>
<dbReference type="OrthoDB" id="9115388at2"/>